<keyword evidence="4 7" id="KW-1133">Transmembrane helix</keyword>
<dbReference type="GO" id="GO:0005886">
    <property type="term" value="C:plasma membrane"/>
    <property type="evidence" value="ECO:0007669"/>
    <property type="project" value="UniProtKB-SubCell"/>
</dbReference>
<dbReference type="Proteomes" id="UP000279859">
    <property type="component" value="Unassembled WGS sequence"/>
</dbReference>
<dbReference type="PANTHER" id="PTHR30572:SF4">
    <property type="entry name" value="ABC TRANSPORTER PERMEASE YTRF"/>
    <property type="match status" value="1"/>
</dbReference>
<evidence type="ECO:0000313" key="10">
    <source>
        <dbReference type="EMBL" id="RNE66787.1"/>
    </source>
</evidence>
<sequence length="842" mass="85471">MFRLTIKQVLAQRLRLALTLLAVVLGVTFVTGSLVLTDTSQKLFDDQFRTATEGADFTVRSAAAFDSAMGVEVERDPLPHALLERVAGVDGVATAAPVAKGQGLLEFDGDAIVPAGASLLTTWVPEPLGAFSLRAGTAPNSPDEVVIDVATANAHGITVGDTVTVRAEEARPLTVVGLVGFGSADGLPNSTVAITTLASAQHLLGLGDGFSDIMVVKTDAAGPDFETTLTSALGASYEAASSRDLATASADAAKGSLEYLQIMLLALAAASLLIGAFLIANTFSIVITQRTRELAVLRAAGATSAQLLRSVLGEALLVGITASVAGVGLGIAAALGLRQVVGAFGVPLPDGDVSVTPRTIAISLVIGIVVTLVSALAPARRAASVSPIAAMRDNTAGGASLGRARTAGGAITAVAGVAAVVTVVAGAPVALLGLGAVLTIVGLTLLGPVIMPPLARVVGRPLHVLGVPGQLAAESAARAPRRTASTTMALALGLTLIMFVTIVASSVKDSIASTYKEVISADYVVESARGEMLGGLPPMVHHHLSQLDEVAVASRLQYGHWRYGTSVRALTAIDPDTIGEVASVDMVKGALADVAAGGVVVSEQVADDLGLDVGDEIPMTFARTGEQQMEIVGLIDDQDAQALSTDYLISLGTYAKVYTETMDASVFLRTAPGVSAAEAHSAITNALADFPTAEVRDQAAAISGRTMAVDQILGLVTVLLMLALTIALLGITNTLALSVIERTREIGLLRSVGMVRSQLRALVQAEAVLVAVLAVILGTALGTGFGVATVVALGQSGPLSLNLPISQLLLLMALTAAAGLVAGILPARRASNLNELAAIAQG</sequence>
<comment type="similarity">
    <text evidence="6">Belongs to the ABC-4 integral membrane protein family.</text>
</comment>
<evidence type="ECO:0000256" key="6">
    <source>
        <dbReference type="ARBA" id="ARBA00038076"/>
    </source>
</evidence>
<evidence type="ECO:0000256" key="3">
    <source>
        <dbReference type="ARBA" id="ARBA00022692"/>
    </source>
</evidence>
<evidence type="ECO:0000256" key="2">
    <source>
        <dbReference type="ARBA" id="ARBA00022475"/>
    </source>
</evidence>
<protein>
    <submittedName>
        <fullName evidence="10">ABC transporter permease</fullName>
    </submittedName>
</protein>
<feature type="transmembrane region" description="Helical" evidence="7">
    <location>
        <begin position="407"/>
        <end position="425"/>
    </location>
</feature>
<dbReference type="PANTHER" id="PTHR30572">
    <property type="entry name" value="MEMBRANE COMPONENT OF TRANSPORTER-RELATED"/>
    <property type="match status" value="1"/>
</dbReference>
<dbReference type="InterPro" id="IPR025857">
    <property type="entry name" value="MacB_PCD"/>
</dbReference>
<organism evidence="10 11">
    <name type="scientific">Cryobacterium tepidiphilum</name>
    <dbReference type="NCBI Taxonomy" id="2486026"/>
    <lineage>
        <taxon>Bacteria</taxon>
        <taxon>Bacillati</taxon>
        <taxon>Actinomycetota</taxon>
        <taxon>Actinomycetes</taxon>
        <taxon>Micrococcales</taxon>
        <taxon>Microbacteriaceae</taxon>
        <taxon>Cryobacterium</taxon>
    </lineage>
</organism>
<proteinExistence type="inferred from homology"/>
<comment type="subcellular location">
    <subcellularLocation>
        <location evidence="1">Cell membrane</location>
        <topology evidence="1">Multi-pass membrane protein</topology>
    </subcellularLocation>
</comment>
<dbReference type="InterPro" id="IPR003838">
    <property type="entry name" value="ABC3_permease_C"/>
</dbReference>
<dbReference type="InterPro" id="IPR050250">
    <property type="entry name" value="Macrolide_Exporter_MacB"/>
</dbReference>
<feature type="domain" description="ABC3 transporter permease C-terminal" evidence="8">
    <location>
        <begin position="718"/>
        <end position="834"/>
    </location>
</feature>
<keyword evidence="3 7" id="KW-0812">Transmembrane</keyword>
<feature type="transmembrane region" description="Helical" evidence="7">
    <location>
        <begin position="259"/>
        <end position="280"/>
    </location>
</feature>
<feature type="transmembrane region" description="Helical" evidence="7">
    <location>
        <begin position="805"/>
        <end position="825"/>
    </location>
</feature>
<dbReference type="GO" id="GO:0022857">
    <property type="term" value="F:transmembrane transporter activity"/>
    <property type="evidence" value="ECO:0007669"/>
    <property type="project" value="TreeGrafter"/>
</dbReference>
<keyword evidence="2" id="KW-1003">Cell membrane</keyword>
<feature type="domain" description="MacB-like periplasmic core" evidence="9">
    <location>
        <begin position="483"/>
        <end position="685"/>
    </location>
</feature>
<dbReference type="Pfam" id="PF02687">
    <property type="entry name" value="FtsX"/>
    <property type="match status" value="2"/>
</dbReference>
<keyword evidence="5 7" id="KW-0472">Membrane</keyword>
<feature type="domain" description="MacB-like periplasmic core" evidence="9">
    <location>
        <begin position="17"/>
        <end position="218"/>
    </location>
</feature>
<feature type="transmembrane region" description="Helical" evidence="7">
    <location>
        <begin position="431"/>
        <end position="451"/>
    </location>
</feature>
<dbReference type="EMBL" id="RDSR01000003">
    <property type="protein sequence ID" value="RNE66787.1"/>
    <property type="molecule type" value="Genomic_DNA"/>
</dbReference>
<dbReference type="OrthoDB" id="9780560at2"/>
<reference evidence="10 11" key="1">
    <citation type="submission" date="2018-11" db="EMBL/GenBank/DDBJ databases">
        <title>Cryobacterium sp. nov., isolated from rhizosphere soil of lettuce.</title>
        <authorList>
            <person name="Wang Y."/>
        </authorList>
    </citation>
    <scope>NUCLEOTIDE SEQUENCE [LARGE SCALE GENOMIC DNA]</scope>
    <source>
        <strain evidence="10 11">NEAU-85</strain>
    </source>
</reference>
<feature type="transmembrane region" description="Helical" evidence="7">
    <location>
        <begin position="712"/>
        <end position="740"/>
    </location>
</feature>
<evidence type="ECO:0000256" key="5">
    <source>
        <dbReference type="ARBA" id="ARBA00023136"/>
    </source>
</evidence>
<evidence type="ECO:0000256" key="4">
    <source>
        <dbReference type="ARBA" id="ARBA00022989"/>
    </source>
</evidence>
<dbReference type="RefSeq" id="WP_123044827.1">
    <property type="nucleotide sequence ID" value="NZ_RDSR01000003.1"/>
</dbReference>
<keyword evidence="11" id="KW-1185">Reference proteome</keyword>
<feature type="domain" description="ABC3 transporter permease C-terminal" evidence="8">
    <location>
        <begin position="267"/>
        <end position="387"/>
    </location>
</feature>
<feature type="transmembrane region" description="Helical" evidence="7">
    <location>
        <begin position="357"/>
        <end position="377"/>
    </location>
</feature>
<evidence type="ECO:0000313" key="11">
    <source>
        <dbReference type="Proteomes" id="UP000279859"/>
    </source>
</evidence>
<dbReference type="Pfam" id="PF12704">
    <property type="entry name" value="MacB_PCD"/>
    <property type="match status" value="2"/>
</dbReference>
<evidence type="ECO:0000256" key="7">
    <source>
        <dbReference type="SAM" id="Phobius"/>
    </source>
</evidence>
<dbReference type="AlphaFoldDB" id="A0A3M8LMN2"/>
<feature type="transmembrane region" description="Helical" evidence="7">
    <location>
        <begin position="488"/>
        <end position="507"/>
    </location>
</feature>
<name>A0A3M8LMN2_9MICO</name>
<evidence type="ECO:0000259" key="8">
    <source>
        <dbReference type="Pfam" id="PF02687"/>
    </source>
</evidence>
<gene>
    <name evidence="10" type="ORF">EEJ31_03130</name>
</gene>
<comment type="caution">
    <text evidence="10">The sequence shown here is derived from an EMBL/GenBank/DDBJ whole genome shotgun (WGS) entry which is preliminary data.</text>
</comment>
<feature type="transmembrane region" description="Helical" evidence="7">
    <location>
        <begin position="761"/>
        <end position="793"/>
    </location>
</feature>
<accession>A0A3M8LMN2</accession>
<evidence type="ECO:0000259" key="9">
    <source>
        <dbReference type="Pfam" id="PF12704"/>
    </source>
</evidence>
<feature type="transmembrane region" description="Helical" evidence="7">
    <location>
        <begin position="315"/>
        <end position="337"/>
    </location>
</feature>
<evidence type="ECO:0000256" key="1">
    <source>
        <dbReference type="ARBA" id="ARBA00004651"/>
    </source>
</evidence>